<accession>A0A0B7K7I7</accession>
<feature type="transmembrane region" description="Helical" evidence="1">
    <location>
        <begin position="84"/>
        <end position="103"/>
    </location>
</feature>
<evidence type="ECO:0000256" key="1">
    <source>
        <dbReference type="SAM" id="Phobius"/>
    </source>
</evidence>
<keyword evidence="1" id="KW-0812">Transmembrane</keyword>
<keyword evidence="1" id="KW-0472">Membrane</keyword>
<organism evidence="2">
    <name type="scientific">Bionectria ochroleuca</name>
    <name type="common">Gliocladium roseum</name>
    <dbReference type="NCBI Taxonomy" id="29856"/>
    <lineage>
        <taxon>Eukaryota</taxon>
        <taxon>Fungi</taxon>
        <taxon>Dikarya</taxon>
        <taxon>Ascomycota</taxon>
        <taxon>Pezizomycotina</taxon>
        <taxon>Sordariomycetes</taxon>
        <taxon>Hypocreomycetidae</taxon>
        <taxon>Hypocreales</taxon>
        <taxon>Bionectriaceae</taxon>
        <taxon>Clonostachys</taxon>
    </lineage>
</organism>
<sequence length="163" mass="18611">MSDGRIATLSTLLFGRSGDALSHFVRIITNIIDLLNLMPNGYYQEHKTLVFEMTAVVCRIISTLGFVAVGYFEPTYRRTLRHHAVAILVFSWCLLITIIFGILNDTVPGQFRPIDSADCVVARKERQWYRAPYWVIVSTLLVNSIQDVWVLDPLSSPWPLLLR</sequence>
<protein>
    <submittedName>
        <fullName evidence="2">Uncharacterized protein</fullName>
    </submittedName>
</protein>
<proteinExistence type="predicted"/>
<keyword evidence="1" id="KW-1133">Transmembrane helix</keyword>
<dbReference type="AlphaFoldDB" id="A0A0B7K7I7"/>
<evidence type="ECO:0000313" key="2">
    <source>
        <dbReference type="EMBL" id="CEO51532.1"/>
    </source>
</evidence>
<dbReference type="EMBL" id="CDPU01000023">
    <property type="protein sequence ID" value="CEO51532.1"/>
    <property type="molecule type" value="Genomic_DNA"/>
</dbReference>
<gene>
    <name evidence="2" type="ORF">BN869_000007590_1</name>
</gene>
<feature type="transmembrane region" description="Helical" evidence="1">
    <location>
        <begin position="49"/>
        <end position="72"/>
    </location>
</feature>
<reference evidence="2" key="1">
    <citation type="submission" date="2015-01" db="EMBL/GenBank/DDBJ databases">
        <authorList>
            <person name="Durling Mikael"/>
        </authorList>
    </citation>
    <scope>NUCLEOTIDE SEQUENCE</scope>
</reference>
<name>A0A0B7K7I7_BIOOC</name>